<name>A0A5B7IRB1_PORTR</name>
<gene>
    <name evidence="1" type="ORF">E2C01_078854</name>
</gene>
<reference evidence="1 2" key="1">
    <citation type="submission" date="2019-05" db="EMBL/GenBank/DDBJ databases">
        <title>Another draft genome of Portunus trituberculatus and its Hox gene families provides insights of decapod evolution.</title>
        <authorList>
            <person name="Jeong J.-H."/>
            <person name="Song I."/>
            <person name="Kim S."/>
            <person name="Choi T."/>
            <person name="Kim D."/>
            <person name="Ryu S."/>
            <person name="Kim W."/>
        </authorList>
    </citation>
    <scope>NUCLEOTIDE SEQUENCE [LARGE SCALE GENOMIC DNA]</scope>
    <source>
        <tissue evidence="1">Muscle</tissue>
    </source>
</reference>
<accession>A0A5B7IRB1</accession>
<dbReference type="AlphaFoldDB" id="A0A5B7IRB1"/>
<dbReference type="Proteomes" id="UP000324222">
    <property type="component" value="Unassembled WGS sequence"/>
</dbReference>
<protein>
    <submittedName>
        <fullName evidence="1">Uncharacterized protein</fullName>
    </submittedName>
</protein>
<dbReference type="SUPFAM" id="SSF49854">
    <property type="entry name" value="Spermadhesin, CUB domain"/>
    <property type="match status" value="1"/>
</dbReference>
<dbReference type="InterPro" id="IPR035914">
    <property type="entry name" value="Sperma_CUB_dom_sf"/>
</dbReference>
<sequence>MGHISFLIHYITVVEVLYNTSGTIEAPLDPSGSNWYEPDARYLWILDMQRANVNIEVTVEEMDLGLPYNEIHDIGSKINFTAGDFVLVGAGQDVLQGNELMFFGTRSTPRKIIVRSGVGHIFFYSTQSITSAKGFTISYTIKGKMWWWW</sequence>
<evidence type="ECO:0000313" key="1">
    <source>
        <dbReference type="EMBL" id="MPC84127.1"/>
    </source>
</evidence>
<proteinExistence type="predicted"/>
<organism evidence="1 2">
    <name type="scientific">Portunus trituberculatus</name>
    <name type="common">Swimming crab</name>
    <name type="synonym">Neptunus trituberculatus</name>
    <dbReference type="NCBI Taxonomy" id="210409"/>
    <lineage>
        <taxon>Eukaryota</taxon>
        <taxon>Metazoa</taxon>
        <taxon>Ecdysozoa</taxon>
        <taxon>Arthropoda</taxon>
        <taxon>Crustacea</taxon>
        <taxon>Multicrustacea</taxon>
        <taxon>Malacostraca</taxon>
        <taxon>Eumalacostraca</taxon>
        <taxon>Eucarida</taxon>
        <taxon>Decapoda</taxon>
        <taxon>Pleocyemata</taxon>
        <taxon>Brachyura</taxon>
        <taxon>Eubrachyura</taxon>
        <taxon>Portunoidea</taxon>
        <taxon>Portunidae</taxon>
        <taxon>Portuninae</taxon>
        <taxon>Portunus</taxon>
    </lineage>
</organism>
<keyword evidence="2" id="KW-1185">Reference proteome</keyword>
<evidence type="ECO:0000313" key="2">
    <source>
        <dbReference type="Proteomes" id="UP000324222"/>
    </source>
</evidence>
<comment type="caution">
    <text evidence="1">The sequence shown here is derived from an EMBL/GenBank/DDBJ whole genome shotgun (WGS) entry which is preliminary data.</text>
</comment>
<dbReference type="EMBL" id="VSRR010064482">
    <property type="protein sequence ID" value="MPC84127.1"/>
    <property type="molecule type" value="Genomic_DNA"/>
</dbReference>
<dbReference type="Gene3D" id="2.60.120.290">
    <property type="entry name" value="Spermadhesin, CUB domain"/>
    <property type="match status" value="1"/>
</dbReference>